<keyword evidence="18" id="KW-1185">Reference proteome</keyword>
<dbReference type="PANTHER" id="PTHR12066">
    <property type="entry name" value="TELOMERASE REVERSE TRANSCRIPTASE"/>
    <property type="match status" value="1"/>
</dbReference>
<dbReference type="GO" id="GO:0070034">
    <property type="term" value="F:telomerase RNA binding"/>
    <property type="evidence" value="ECO:0007669"/>
    <property type="project" value="TreeGrafter"/>
</dbReference>
<keyword evidence="8 15" id="KW-0479">Metal-binding</keyword>
<dbReference type="Gene3D" id="3.30.70.2630">
    <property type="match status" value="1"/>
</dbReference>
<comment type="subcellular location">
    <subcellularLocation>
        <location evidence="1">Mitochondrion</location>
    </subcellularLocation>
    <subcellularLocation>
        <location evidence="15">Nucleus</location>
    </subcellularLocation>
    <subcellularLocation>
        <location evidence="15">Chromosome</location>
        <location evidence="15">Telomere</location>
    </subcellularLocation>
</comment>
<dbReference type="SUPFAM" id="SSF56672">
    <property type="entry name" value="DNA/RNA polymerases"/>
    <property type="match status" value="1"/>
</dbReference>
<dbReference type="Pfam" id="PF12009">
    <property type="entry name" value="Telomerase_RBD"/>
    <property type="match status" value="1"/>
</dbReference>
<keyword evidence="12" id="KW-0496">Mitochondrion</keyword>
<dbReference type="GO" id="GO:0007004">
    <property type="term" value="P:telomere maintenance via telomerase"/>
    <property type="evidence" value="ECO:0007669"/>
    <property type="project" value="TreeGrafter"/>
</dbReference>
<dbReference type="PRINTS" id="PR01365">
    <property type="entry name" value="TELOMERASERT"/>
</dbReference>
<dbReference type="EC" id="2.7.7.49" evidence="3 15"/>
<evidence type="ECO:0000256" key="9">
    <source>
        <dbReference type="ARBA" id="ARBA00022842"/>
    </source>
</evidence>
<evidence type="ECO:0000256" key="14">
    <source>
        <dbReference type="ARBA" id="ARBA00048173"/>
    </source>
</evidence>
<keyword evidence="7 15" id="KW-0548">Nucleotidyltransferase</keyword>
<dbReference type="InterPro" id="IPR000477">
    <property type="entry name" value="RT_dom"/>
</dbReference>
<comment type="similarity">
    <text evidence="2 15">Belongs to the reverse transcriptase family. Telomerase subfamily.</text>
</comment>
<sequence>MENQRKRKLETIVASERQKRAKLLERIPVRRDLLERHYSRVTSLREYVLSQLPHGSRLRRKKVASIGEANNAREIEKTLSRLLDTSLVCFAYQEADNDDTRWEQWLAFSQREDESYVSLSDGISGSIFSQNEIVDFVVWRLFSREVQVGRRPKHLLCDGFRKSAGPDDQGTTTIPGLFNLFPNSNVEALRENPWPQLLALLGRAGEKIMINLLVDASIYLEVEAGFNNYYQLTGVPLAELDLHGGMRSRMFYAKPSLTAQGHVQPGYKHIHVLNRYKNALMSNDLEIQRQGTIKVMMYIFPRQFRLHNVFTSQVDPTITSQKFQDYTLREEEIAPYFQTKAGDTGSQTPKIPKRLRGYTEELVKRLQVLHGRCSYIELLKHHCPCTFDRPSRTRKPRTKKSLISPRKFLSSQRPTTGSYYKCASSQKQSEPGLLNTQAPALPYHKSLVELATPSSQVSSFCQAVLSKIIPRDFWGDDAVQKRNKFTIMRNVDRFIRLRRFETMSLHEITQNMKMAKISWLHSPVLSDQRPSKTDTAKRLEIFNEFIYFVFDSLLIPLIRNTFYVTESNTHRYQVFYFRHEVWRHIAEPAMTELRADMFEEVKLDDALQVLRSRKLGFSQVRLLPKGNKLRPIMNLRRRVMTRASSSKLGRSINTILGPVHSLLKLEKRINPSKLGSTMFSVSDIYSRLKLFKQSLGPEYGKLYFVKADVKAAFDTIPQEAVVNLMKSVPSQSKYTIMKHAEVKPGERAVVADDKSSSKAIRRWHATALSEKENPDFIIRLEQNLAQNKKNTVFVGSALRNTHNIGELMHLLRQHVEHNLVKIGKKYYRQKIGIPQGSVLSSFLCNYFYADLEVKHLNFLRSPDCLLLRLIDDFLLITQDQEKAIKFVNAMHVGFPEYGVAVNPSKTMVNFDMLFDGEPVQKSNHEKGFPYCGTTINCKTLDITKDRDRDVNIDVSASLTVDFGRTPGQNFQRKVLNAFKIQSHLMFYDTSHNANRTVLNSLRSTFVETASKMYAYLRCLGKTQQPSSEMILRTIAKVIDVAFLLLTSRSRVMRYPQYICDVRKSQVALNACLAFEEVLAAKQTNYQPVVKWLRNEADRLASGQKYELLRVS</sequence>
<gene>
    <name evidence="17" type="ORF">FGLOB1_11481</name>
</gene>
<keyword evidence="5 15" id="KW-0158">Chromosome</keyword>
<keyword evidence="11 15" id="KW-0695">RNA-directed DNA polymerase</keyword>
<organism evidence="17 18">
    <name type="scientific">Fusarium globosum</name>
    <dbReference type="NCBI Taxonomy" id="78864"/>
    <lineage>
        <taxon>Eukaryota</taxon>
        <taxon>Fungi</taxon>
        <taxon>Dikarya</taxon>
        <taxon>Ascomycota</taxon>
        <taxon>Pezizomycotina</taxon>
        <taxon>Sordariomycetes</taxon>
        <taxon>Hypocreomycetidae</taxon>
        <taxon>Hypocreales</taxon>
        <taxon>Nectriaceae</taxon>
        <taxon>Fusarium</taxon>
        <taxon>Fusarium fujikuroi species complex</taxon>
    </lineage>
</organism>
<dbReference type="InterPro" id="IPR003545">
    <property type="entry name" value="Telomerase_RT"/>
</dbReference>
<dbReference type="InterPro" id="IPR043502">
    <property type="entry name" value="DNA/RNA_pol_sf"/>
</dbReference>
<keyword evidence="6 15" id="KW-0808">Transferase</keyword>
<dbReference type="AlphaFoldDB" id="A0A8H5XSL5"/>
<dbReference type="GO" id="GO:0046872">
    <property type="term" value="F:metal ion binding"/>
    <property type="evidence" value="ECO:0007669"/>
    <property type="project" value="UniProtKB-KW"/>
</dbReference>
<dbReference type="InterPro" id="IPR021891">
    <property type="entry name" value="Telomerase_RBD"/>
</dbReference>
<dbReference type="GO" id="GO:0003720">
    <property type="term" value="F:telomerase activity"/>
    <property type="evidence" value="ECO:0007669"/>
    <property type="project" value="InterPro"/>
</dbReference>
<dbReference type="GO" id="GO:0000333">
    <property type="term" value="C:telomerase catalytic core complex"/>
    <property type="evidence" value="ECO:0007669"/>
    <property type="project" value="TreeGrafter"/>
</dbReference>
<evidence type="ECO:0000256" key="3">
    <source>
        <dbReference type="ARBA" id="ARBA00012493"/>
    </source>
</evidence>
<comment type="catalytic activity">
    <reaction evidence="14 15">
        <text>DNA(n) + a 2'-deoxyribonucleoside 5'-triphosphate = DNA(n+1) + diphosphate</text>
        <dbReference type="Rhea" id="RHEA:22508"/>
        <dbReference type="Rhea" id="RHEA-COMP:17339"/>
        <dbReference type="Rhea" id="RHEA-COMP:17340"/>
        <dbReference type="ChEBI" id="CHEBI:33019"/>
        <dbReference type="ChEBI" id="CHEBI:61560"/>
        <dbReference type="ChEBI" id="CHEBI:173112"/>
        <dbReference type="EC" id="2.7.7.49"/>
    </reaction>
</comment>
<dbReference type="Proteomes" id="UP000532311">
    <property type="component" value="Unassembled WGS sequence"/>
</dbReference>
<evidence type="ECO:0000256" key="4">
    <source>
        <dbReference type="ARBA" id="ARBA00016182"/>
    </source>
</evidence>
<evidence type="ECO:0000256" key="13">
    <source>
        <dbReference type="ARBA" id="ARBA00023242"/>
    </source>
</evidence>
<evidence type="ECO:0000256" key="10">
    <source>
        <dbReference type="ARBA" id="ARBA00022895"/>
    </source>
</evidence>
<accession>A0A8H5XSL5</accession>
<reference evidence="17 18" key="1">
    <citation type="submission" date="2020-05" db="EMBL/GenBank/DDBJ databases">
        <title>Identification and distribution of gene clusters putatively required for synthesis of sphingolipid metabolism inhibitors in phylogenetically diverse species of the filamentous fungus Fusarium.</title>
        <authorList>
            <person name="Kim H.-S."/>
            <person name="Busman M."/>
            <person name="Brown D.W."/>
            <person name="Divon H."/>
            <person name="Uhlig S."/>
            <person name="Proctor R.H."/>
        </authorList>
    </citation>
    <scope>NUCLEOTIDE SEQUENCE [LARGE SCALE GENOMIC DNA]</scope>
    <source>
        <strain evidence="17 18">NRRL 26131</strain>
    </source>
</reference>
<comment type="caution">
    <text evidence="17">The sequence shown here is derived from an EMBL/GenBank/DDBJ whole genome shotgun (WGS) entry which is preliminary data.</text>
</comment>
<evidence type="ECO:0000256" key="2">
    <source>
        <dbReference type="ARBA" id="ARBA00008001"/>
    </source>
</evidence>
<keyword evidence="9 15" id="KW-0460">Magnesium</keyword>
<dbReference type="EMBL" id="JAAQPF010000601">
    <property type="protein sequence ID" value="KAF5699219.1"/>
    <property type="molecule type" value="Genomic_DNA"/>
</dbReference>
<feature type="domain" description="Reverse transcriptase" evidence="16">
    <location>
        <begin position="604"/>
        <end position="935"/>
    </location>
</feature>
<dbReference type="GO" id="GO:0005739">
    <property type="term" value="C:mitochondrion"/>
    <property type="evidence" value="ECO:0007669"/>
    <property type="project" value="UniProtKB-SubCell"/>
</dbReference>
<protein>
    <recommendedName>
        <fullName evidence="4 15">Telomerase reverse transcriptase</fullName>
        <ecNumber evidence="3 15">2.7.7.49</ecNumber>
    </recommendedName>
    <alternativeName>
        <fullName evidence="15">Telomerase catalytic subunit</fullName>
    </alternativeName>
</protein>
<name>A0A8H5XSL5_9HYPO</name>
<evidence type="ECO:0000256" key="15">
    <source>
        <dbReference type="RuleBase" id="RU365061"/>
    </source>
</evidence>
<evidence type="ECO:0000313" key="17">
    <source>
        <dbReference type="EMBL" id="KAF5699219.1"/>
    </source>
</evidence>
<proteinExistence type="inferred from homology"/>
<dbReference type="Gene3D" id="1.10.132.70">
    <property type="match status" value="1"/>
</dbReference>
<keyword evidence="13 15" id="KW-0539">Nucleus</keyword>
<dbReference type="GO" id="GO:0000781">
    <property type="term" value="C:chromosome, telomeric region"/>
    <property type="evidence" value="ECO:0007669"/>
    <property type="project" value="UniProtKB-SubCell"/>
</dbReference>
<evidence type="ECO:0000256" key="12">
    <source>
        <dbReference type="ARBA" id="ARBA00023128"/>
    </source>
</evidence>
<keyword evidence="10 15" id="KW-0779">Telomere</keyword>
<evidence type="ECO:0000256" key="7">
    <source>
        <dbReference type="ARBA" id="ARBA00022695"/>
    </source>
</evidence>
<evidence type="ECO:0000256" key="1">
    <source>
        <dbReference type="ARBA" id="ARBA00004173"/>
    </source>
</evidence>
<evidence type="ECO:0000256" key="8">
    <source>
        <dbReference type="ARBA" id="ARBA00022723"/>
    </source>
</evidence>
<evidence type="ECO:0000256" key="11">
    <source>
        <dbReference type="ARBA" id="ARBA00022918"/>
    </source>
</evidence>
<dbReference type="PANTHER" id="PTHR12066:SF0">
    <property type="entry name" value="TELOMERASE REVERSE TRANSCRIPTASE"/>
    <property type="match status" value="1"/>
</dbReference>
<evidence type="ECO:0000256" key="5">
    <source>
        <dbReference type="ARBA" id="ARBA00022454"/>
    </source>
</evidence>
<dbReference type="CDD" id="cd01648">
    <property type="entry name" value="TERT"/>
    <property type="match status" value="1"/>
</dbReference>
<dbReference type="SMART" id="SM00975">
    <property type="entry name" value="Telomerase_RBD"/>
    <property type="match status" value="1"/>
</dbReference>
<dbReference type="Pfam" id="PF00078">
    <property type="entry name" value="RVT_1"/>
    <property type="match status" value="1"/>
</dbReference>
<dbReference type="GO" id="GO:0042162">
    <property type="term" value="F:telomeric DNA binding"/>
    <property type="evidence" value="ECO:0007669"/>
    <property type="project" value="TreeGrafter"/>
</dbReference>
<dbReference type="Gene3D" id="1.10.357.90">
    <property type="match status" value="1"/>
</dbReference>
<comment type="function">
    <text evidence="15">Telomerase is a ribonucleoprotein enzyme essential for the replication of chromosome termini in most eukaryotes. It elongates telomeres. It is a reverse transcriptase that adds simple sequence repeats to chromosome ends by copying a template sequence within the RNA component of the enzyme.</text>
</comment>
<evidence type="ECO:0000256" key="6">
    <source>
        <dbReference type="ARBA" id="ARBA00022679"/>
    </source>
</evidence>
<evidence type="ECO:0000259" key="16">
    <source>
        <dbReference type="PROSITE" id="PS50878"/>
    </source>
</evidence>
<evidence type="ECO:0000313" key="18">
    <source>
        <dbReference type="Proteomes" id="UP000532311"/>
    </source>
</evidence>
<dbReference type="PROSITE" id="PS50878">
    <property type="entry name" value="RT_POL"/>
    <property type="match status" value="1"/>
</dbReference>